<reference evidence="4" key="1">
    <citation type="submission" date="2024-05" db="EMBL/GenBank/DDBJ databases">
        <title>Planctomycetes of the genus Singulisphaera possess chitinolytic capabilities.</title>
        <authorList>
            <person name="Ivanova A."/>
        </authorList>
    </citation>
    <scope>NUCLEOTIDE SEQUENCE</scope>
    <source>
        <strain evidence="4">Ch08T</strain>
    </source>
</reference>
<evidence type="ECO:0000259" key="3">
    <source>
        <dbReference type="PROSITE" id="PS51468"/>
    </source>
</evidence>
<proteinExistence type="predicted"/>
<dbReference type="RefSeq" id="WP_406694968.1">
    <property type="nucleotide sequence ID" value="NZ_CP155447.1"/>
</dbReference>
<feature type="domain" description="VIT" evidence="3">
    <location>
        <begin position="21"/>
        <end position="149"/>
    </location>
</feature>
<dbReference type="Pfam" id="PF08487">
    <property type="entry name" value="VIT"/>
    <property type="match status" value="1"/>
</dbReference>
<evidence type="ECO:0000259" key="2">
    <source>
        <dbReference type="PROSITE" id="PS50234"/>
    </source>
</evidence>
<dbReference type="InterPro" id="IPR002035">
    <property type="entry name" value="VWF_A"/>
</dbReference>
<dbReference type="PANTHER" id="PTHR45737">
    <property type="entry name" value="VON WILLEBRAND FACTOR A DOMAIN-CONTAINING PROTEIN 5A"/>
    <property type="match status" value="1"/>
</dbReference>
<dbReference type="SUPFAM" id="SSF53300">
    <property type="entry name" value="vWA-like"/>
    <property type="match status" value="1"/>
</dbReference>
<dbReference type="Gene3D" id="3.40.50.410">
    <property type="entry name" value="von Willebrand factor, type A domain"/>
    <property type="match status" value="1"/>
</dbReference>
<dbReference type="PANTHER" id="PTHR45737:SF6">
    <property type="entry name" value="VON WILLEBRAND FACTOR A DOMAIN-CONTAINING PROTEIN 5A"/>
    <property type="match status" value="1"/>
</dbReference>
<accession>A0AAU7CAG3</accession>
<dbReference type="Pfam" id="PF00092">
    <property type="entry name" value="VWA"/>
    <property type="match status" value="1"/>
</dbReference>
<dbReference type="EMBL" id="CP155447">
    <property type="protein sequence ID" value="XBH02226.1"/>
    <property type="molecule type" value="Genomic_DNA"/>
</dbReference>
<protein>
    <submittedName>
        <fullName evidence="4">VIT domain-containing protein</fullName>
    </submittedName>
</protein>
<sequence>MNDLLPLLSEDETSRGTPGGDEAGFGALRSERGLLPLKAMEVIGRIDGLLAQVSVRQTFVNVLDEPLEATYIFPLPDRAAVTRFRMEVAGRVIDGVLEERGQARREYQQAIEAGHRASIAEEERPGVFTMRVGNLPPGEEAVIELSLTGPLPFADGEVTFRFPLVVAPRYIPGMPLPGPSTGKGVAHDTDAVPDASRISPPLLLPGFPNPVQLALTVDVHKSIAAVGGLRSSLHAVIETEAQGYRRVRLDTGERLNRDFVLRFKLGAESIGTSLSVHPDANSIGLDNEGTFALTIVPPAATIQGTGPRDLIFVLDRSGSMEGWKMVAARRALARMVDTLGTADRFNVFAFDDQVERPPGFPAHALAPATDRQRFRAVEFLAALSARGGTQMAEPLEQAVEILAHTETGRDRILVLVTDGQVGNEDQILKGLGLRLQGIRIFTLGIDRAVNEGFLHRLTELGGGACEIVESEDRLDEVLDAVHRRIGPPVLTEIHLEEGKLPMIPDTLVPGRIPDLFAEAPVLILGRYQGAFPESLTVSGRNATGQAWSQAVAARFRDNPAIAAAWARGQLRKLEDRYTIEQTGCAEIERTIVSTSLKFGVLCRFTAYVAIDRSEVVNQGGRVHQVTQPVEIPEGWKRQRSSGGLGAALYSRAMILPGPAQDSTLDFRAFAPVDSEHDECSEDQVLMSEVPPAPEFRRSLSPLDAGDPRTHALQLLKELETTIRVGGKNLLEGLRTLLQRLEAALIELKKLDGSNLGLPKLKELVKILRGLIKKADRRKSSIDATALNDLSTSARVVGILLTPEDSGPKSTETEREAFWK</sequence>
<dbReference type="PROSITE" id="PS51468">
    <property type="entry name" value="VIT"/>
    <property type="match status" value="1"/>
</dbReference>
<organism evidence="4">
    <name type="scientific">Singulisphaera sp. Ch08</name>
    <dbReference type="NCBI Taxonomy" id="3120278"/>
    <lineage>
        <taxon>Bacteria</taxon>
        <taxon>Pseudomonadati</taxon>
        <taxon>Planctomycetota</taxon>
        <taxon>Planctomycetia</taxon>
        <taxon>Isosphaerales</taxon>
        <taxon>Isosphaeraceae</taxon>
        <taxon>Singulisphaera</taxon>
    </lineage>
</organism>
<evidence type="ECO:0000256" key="1">
    <source>
        <dbReference type="SAM" id="MobiDB-lite"/>
    </source>
</evidence>
<dbReference type="InterPro" id="IPR013694">
    <property type="entry name" value="VIT"/>
</dbReference>
<gene>
    <name evidence="4" type="ORF">V5E97_28390</name>
</gene>
<dbReference type="AlphaFoldDB" id="A0AAU7CAG3"/>
<evidence type="ECO:0000313" key="4">
    <source>
        <dbReference type="EMBL" id="XBH02226.1"/>
    </source>
</evidence>
<dbReference type="PROSITE" id="PS50234">
    <property type="entry name" value="VWFA"/>
    <property type="match status" value="1"/>
</dbReference>
<dbReference type="InterPro" id="IPR036465">
    <property type="entry name" value="vWFA_dom_sf"/>
</dbReference>
<dbReference type="SMART" id="SM00609">
    <property type="entry name" value="VIT"/>
    <property type="match status" value="1"/>
</dbReference>
<feature type="domain" description="VWFA" evidence="2">
    <location>
        <begin position="309"/>
        <end position="485"/>
    </location>
</feature>
<name>A0AAU7CAG3_9BACT</name>
<dbReference type="SMART" id="SM00327">
    <property type="entry name" value="VWA"/>
    <property type="match status" value="1"/>
</dbReference>
<feature type="region of interest" description="Disordered" evidence="1">
    <location>
        <begin position="1"/>
        <end position="25"/>
    </location>
</feature>